<dbReference type="AlphaFoldDB" id="A0A6V7UMP4"/>
<evidence type="ECO:0000313" key="1">
    <source>
        <dbReference type="EMBL" id="CAD2161873.1"/>
    </source>
</evidence>
<reference evidence="1 2" key="1">
    <citation type="submission" date="2020-08" db="EMBL/GenBank/DDBJ databases">
        <authorList>
            <person name="Koutsovoulos G."/>
            <person name="Danchin GJ E."/>
        </authorList>
    </citation>
    <scope>NUCLEOTIDE SEQUENCE [LARGE SCALE GENOMIC DNA]</scope>
</reference>
<proteinExistence type="predicted"/>
<sequence>MKERFVLIMNGNKVCSQLKTRILIEIANNEIVKNFLKNLGKQICINNNFIKNNNYFEASIIEESLENKNKKELLKENIENYKNKLLSSYWTEINLIGYKIELLEKQKLNIRKN</sequence>
<dbReference type="Proteomes" id="UP000580250">
    <property type="component" value="Unassembled WGS sequence"/>
</dbReference>
<name>A0A6V7UMP4_MELEN</name>
<dbReference type="EMBL" id="CAJEWN010000088">
    <property type="protein sequence ID" value="CAD2161873.1"/>
    <property type="molecule type" value="Genomic_DNA"/>
</dbReference>
<accession>A0A6V7UMP4</accession>
<protein>
    <submittedName>
        <fullName evidence="1">Uncharacterized protein</fullName>
    </submittedName>
</protein>
<comment type="caution">
    <text evidence="1">The sequence shown here is derived from an EMBL/GenBank/DDBJ whole genome shotgun (WGS) entry which is preliminary data.</text>
</comment>
<evidence type="ECO:0000313" key="2">
    <source>
        <dbReference type="Proteomes" id="UP000580250"/>
    </source>
</evidence>
<organism evidence="1 2">
    <name type="scientific">Meloidogyne enterolobii</name>
    <name type="common">Root-knot nematode worm</name>
    <name type="synonym">Meloidogyne mayaguensis</name>
    <dbReference type="NCBI Taxonomy" id="390850"/>
    <lineage>
        <taxon>Eukaryota</taxon>
        <taxon>Metazoa</taxon>
        <taxon>Ecdysozoa</taxon>
        <taxon>Nematoda</taxon>
        <taxon>Chromadorea</taxon>
        <taxon>Rhabditida</taxon>
        <taxon>Tylenchina</taxon>
        <taxon>Tylenchomorpha</taxon>
        <taxon>Tylenchoidea</taxon>
        <taxon>Meloidogynidae</taxon>
        <taxon>Meloidogyninae</taxon>
        <taxon>Meloidogyne</taxon>
    </lineage>
</organism>
<gene>
    <name evidence="1" type="ORF">MENT_LOCUS15097</name>
</gene>